<dbReference type="PANTHER" id="PTHR36437">
    <property type="entry name" value="GLYOXALASE/BLEOMYCIN RESISTANCE PROTEIN/DIOXYGENASE"/>
    <property type="match status" value="1"/>
</dbReference>
<dbReference type="Gene3D" id="3.10.180.10">
    <property type="entry name" value="2,3-Dihydroxybiphenyl 1,2-Dioxygenase, domain 1"/>
    <property type="match status" value="1"/>
</dbReference>
<gene>
    <name evidence="3" type="ORF">QFZ22_001853</name>
</gene>
<reference evidence="3" key="1">
    <citation type="submission" date="2023-07" db="EMBL/GenBank/DDBJ databases">
        <title>Comparative genomics of wheat-associated soil bacteria to identify genetic determinants of phenazine resistance.</title>
        <authorList>
            <person name="Mouncey N."/>
        </authorList>
    </citation>
    <scope>NUCLEOTIDE SEQUENCE</scope>
    <source>
        <strain evidence="3">V4I22</strain>
    </source>
</reference>
<dbReference type="InterPro" id="IPR004360">
    <property type="entry name" value="Glyas_Fos-R_dOase_dom"/>
</dbReference>
<feature type="region of interest" description="Disordered" evidence="1">
    <location>
        <begin position="1"/>
        <end position="36"/>
    </location>
</feature>
<dbReference type="AlphaFoldDB" id="A0AAW8F8I6"/>
<dbReference type="InterPro" id="IPR037523">
    <property type="entry name" value="VOC_core"/>
</dbReference>
<feature type="domain" description="VOC" evidence="2">
    <location>
        <begin position="45"/>
        <end position="182"/>
    </location>
</feature>
<protein>
    <submittedName>
        <fullName evidence="3">Catechol 2,3-dioxygenase-like lactoylglutathione lyase family enzyme</fullName>
    </submittedName>
</protein>
<organism evidence="3 4">
    <name type="scientific">Streptomyces canus</name>
    <dbReference type="NCBI Taxonomy" id="58343"/>
    <lineage>
        <taxon>Bacteria</taxon>
        <taxon>Bacillati</taxon>
        <taxon>Actinomycetota</taxon>
        <taxon>Actinomycetes</taxon>
        <taxon>Kitasatosporales</taxon>
        <taxon>Streptomycetaceae</taxon>
        <taxon>Streptomyces</taxon>
        <taxon>Streptomyces aurantiacus group</taxon>
    </lineage>
</organism>
<dbReference type="GO" id="GO:0016829">
    <property type="term" value="F:lyase activity"/>
    <property type="evidence" value="ECO:0007669"/>
    <property type="project" value="UniProtKB-KW"/>
</dbReference>
<accession>A0AAW8F8I6</accession>
<evidence type="ECO:0000256" key="1">
    <source>
        <dbReference type="SAM" id="MobiDB-lite"/>
    </source>
</evidence>
<dbReference type="PANTHER" id="PTHR36437:SF2">
    <property type="entry name" value="GLYOXALASE_BLEOMYCIN RESISTANCE PROTEIN_DIOXYGENASE"/>
    <property type="match status" value="1"/>
</dbReference>
<name>A0AAW8F8I6_9ACTN</name>
<comment type="caution">
    <text evidence="3">The sequence shown here is derived from an EMBL/GenBank/DDBJ whole genome shotgun (WGS) entry which is preliminary data.</text>
</comment>
<sequence length="189" mass="20546">MAAMTARPPQLSLENGSLARAGDHRANPANANLTNESENTAMDLKLEVVILPVSDVDRAKGFYVEQLGWRLDADFPVNDGYRIVQVTPPGSECSIIFGNGLTRQEAGTLHGLQLTVTDILKAKEELTSCGVEVSGPFRDETGAFHHAGDSHRVLGLHPERASYGTFAAFKDLDGNEWFLQEVTERAPGR</sequence>
<dbReference type="Pfam" id="PF00903">
    <property type="entry name" value="Glyoxalase"/>
    <property type="match status" value="1"/>
</dbReference>
<evidence type="ECO:0000313" key="3">
    <source>
        <dbReference type="EMBL" id="MDQ0905868.1"/>
    </source>
</evidence>
<dbReference type="InterPro" id="IPR029068">
    <property type="entry name" value="Glyas_Bleomycin-R_OHBP_Dase"/>
</dbReference>
<keyword evidence="3" id="KW-0456">Lyase</keyword>
<dbReference type="SUPFAM" id="SSF54593">
    <property type="entry name" value="Glyoxalase/Bleomycin resistance protein/Dihydroxybiphenyl dioxygenase"/>
    <property type="match status" value="1"/>
</dbReference>
<proteinExistence type="predicted"/>
<evidence type="ECO:0000259" key="2">
    <source>
        <dbReference type="PROSITE" id="PS51819"/>
    </source>
</evidence>
<dbReference type="PROSITE" id="PS51819">
    <property type="entry name" value="VOC"/>
    <property type="match status" value="1"/>
</dbReference>
<dbReference type="Proteomes" id="UP001234216">
    <property type="component" value="Unassembled WGS sequence"/>
</dbReference>
<dbReference type="EMBL" id="JAUSZV010000005">
    <property type="protein sequence ID" value="MDQ0905868.1"/>
    <property type="molecule type" value="Genomic_DNA"/>
</dbReference>
<evidence type="ECO:0000313" key="4">
    <source>
        <dbReference type="Proteomes" id="UP001234216"/>
    </source>
</evidence>